<protein>
    <submittedName>
        <fullName evidence="1">Uncharacterized protein</fullName>
    </submittedName>
</protein>
<accession>A0A433DLX9</accession>
<dbReference type="AlphaFoldDB" id="A0A433DLX9"/>
<evidence type="ECO:0000313" key="2">
    <source>
        <dbReference type="Proteomes" id="UP000268093"/>
    </source>
</evidence>
<proteinExistence type="predicted"/>
<dbReference type="Proteomes" id="UP000268093">
    <property type="component" value="Unassembled WGS sequence"/>
</dbReference>
<reference evidence="1 2" key="1">
    <citation type="journal article" date="2018" name="New Phytol.">
        <title>Phylogenomics of Endogonaceae and evolution of mycorrhizas within Mucoromycota.</title>
        <authorList>
            <person name="Chang Y."/>
            <person name="Desiro A."/>
            <person name="Na H."/>
            <person name="Sandor L."/>
            <person name="Lipzen A."/>
            <person name="Clum A."/>
            <person name="Barry K."/>
            <person name="Grigoriev I.V."/>
            <person name="Martin F.M."/>
            <person name="Stajich J.E."/>
            <person name="Smith M.E."/>
            <person name="Bonito G."/>
            <person name="Spatafora J.W."/>
        </authorList>
    </citation>
    <scope>NUCLEOTIDE SEQUENCE [LARGE SCALE GENOMIC DNA]</scope>
    <source>
        <strain evidence="1 2">GMNB39</strain>
    </source>
</reference>
<name>A0A433DLX9_9FUNG</name>
<dbReference type="EMBL" id="RBNI01000363">
    <property type="protein sequence ID" value="RUP51890.1"/>
    <property type="molecule type" value="Genomic_DNA"/>
</dbReference>
<comment type="caution">
    <text evidence="1">The sequence shown here is derived from an EMBL/GenBank/DDBJ whole genome shotgun (WGS) entry which is preliminary data.</text>
</comment>
<evidence type="ECO:0000313" key="1">
    <source>
        <dbReference type="EMBL" id="RUP51890.1"/>
    </source>
</evidence>
<keyword evidence="2" id="KW-1185">Reference proteome</keyword>
<gene>
    <name evidence="1" type="ORF">BC936DRAFT_144878</name>
</gene>
<sequence>MINWIGESWVEVQAIKNTASHNRLRQVMFENRIPCRKFSHSRAVRSYEHRREQPCSGLVALNVGTEHNWGIRN</sequence>
<organism evidence="1 2">
    <name type="scientific">Jimgerdemannia flammicorona</name>
    <dbReference type="NCBI Taxonomy" id="994334"/>
    <lineage>
        <taxon>Eukaryota</taxon>
        <taxon>Fungi</taxon>
        <taxon>Fungi incertae sedis</taxon>
        <taxon>Mucoromycota</taxon>
        <taxon>Mucoromycotina</taxon>
        <taxon>Endogonomycetes</taxon>
        <taxon>Endogonales</taxon>
        <taxon>Endogonaceae</taxon>
        <taxon>Jimgerdemannia</taxon>
    </lineage>
</organism>